<evidence type="ECO:0000313" key="3">
    <source>
        <dbReference type="Proteomes" id="UP000437748"/>
    </source>
</evidence>
<dbReference type="GO" id="GO:0032259">
    <property type="term" value="P:methylation"/>
    <property type="evidence" value="ECO:0007669"/>
    <property type="project" value="UniProtKB-KW"/>
</dbReference>
<proteinExistence type="predicted"/>
<organism evidence="2 3">
    <name type="scientific">Silvanigrella paludirubra</name>
    <dbReference type="NCBI Taxonomy" id="2499159"/>
    <lineage>
        <taxon>Bacteria</taxon>
        <taxon>Pseudomonadati</taxon>
        <taxon>Bdellovibrionota</taxon>
        <taxon>Oligoflexia</taxon>
        <taxon>Silvanigrellales</taxon>
        <taxon>Silvanigrellaceae</taxon>
        <taxon>Silvanigrella</taxon>
    </lineage>
</organism>
<dbReference type="Gene3D" id="3.40.50.150">
    <property type="entry name" value="Vaccinia Virus protein VP39"/>
    <property type="match status" value="1"/>
</dbReference>
<dbReference type="Pfam" id="PF13649">
    <property type="entry name" value="Methyltransf_25"/>
    <property type="match status" value="1"/>
</dbReference>
<gene>
    <name evidence="2" type="ORF">GCL60_02495</name>
</gene>
<name>A0A6N6VYF7_9BACT</name>
<accession>A0A6N6VYF7</accession>
<dbReference type="EMBL" id="WFLM01000001">
    <property type="protein sequence ID" value="KAB8040817.1"/>
    <property type="molecule type" value="Genomic_DNA"/>
</dbReference>
<dbReference type="OrthoDB" id="8592889at2"/>
<dbReference type="RefSeq" id="WP_153418335.1">
    <property type="nucleotide sequence ID" value="NZ_WFLM01000001.1"/>
</dbReference>
<protein>
    <submittedName>
        <fullName evidence="2">Methyltransferase domain-containing protein</fullName>
    </submittedName>
</protein>
<evidence type="ECO:0000313" key="2">
    <source>
        <dbReference type="EMBL" id="KAB8040817.1"/>
    </source>
</evidence>
<dbReference type="CDD" id="cd02440">
    <property type="entry name" value="AdoMet_MTases"/>
    <property type="match status" value="1"/>
</dbReference>
<dbReference type="InterPro" id="IPR029063">
    <property type="entry name" value="SAM-dependent_MTases_sf"/>
</dbReference>
<keyword evidence="2" id="KW-0489">Methyltransferase</keyword>
<sequence>MSKYFIKTKNKTGYILSEILDEISNDFILFSKNKNLPILEIGAGYGVVSLECLKNGATVIANDLEVEHLKVIQEKSNDFNKSKLILMPGDFEDINLLESSLSAVFCSRVIHFFDPDKIMRCIKKTYNWLEMGGKAFFTVESPYLKNWNHFQHDFKKRKNSGDKFAGYVRTKDYINIGEISDSLPEYMHFFDDDLLSEIFKTCGFKIEKCFLFGRPYFPEEVQLDGRESVGIIATK</sequence>
<dbReference type="AlphaFoldDB" id="A0A6N6VYF7"/>
<keyword evidence="3" id="KW-1185">Reference proteome</keyword>
<keyword evidence="2" id="KW-0808">Transferase</keyword>
<reference evidence="2 3" key="1">
    <citation type="submission" date="2019-10" db="EMBL/GenBank/DDBJ databases">
        <title>New species of Slilvanegrellaceae.</title>
        <authorList>
            <person name="Pitt A."/>
            <person name="Hahn M.W."/>
        </authorList>
    </citation>
    <scope>NUCLEOTIDE SEQUENCE [LARGE SCALE GENOMIC DNA]</scope>
    <source>
        <strain evidence="2 3">SP-Ram-0.45-NSY-1</strain>
    </source>
</reference>
<dbReference type="SUPFAM" id="SSF53335">
    <property type="entry name" value="S-adenosyl-L-methionine-dependent methyltransferases"/>
    <property type="match status" value="1"/>
</dbReference>
<comment type="caution">
    <text evidence="2">The sequence shown here is derived from an EMBL/GenBank/DDBJ whole genome shotgun (WGS) entry which is preliminary data.</text>
</comment>
<dbReference type="GO" id="GO:0008168">
    <property type="term" value="F:methyltransferase activity"/>
    <property type="evidence" value="ECO:0007669"/>
    <property type="project" value="UniProtKB-KW"/>
</dbReference>
<evidence type="ECO:0000259" key="1">
    <source>
        <dbReference type="Pfam" id="PF13649"/>
    </source>
</evidence>
<feature type="domain" description="Methyltransferase" evidence="1">
    <location>
        <begin position="38"/>
        <end position="133"/>
    </location>
</feature>
<dbReference type="InterPro" id="IPR041698">
    <property type="entry name" value="Methyltransf_25"/>
</dbReference>
<dbReference type="Proteomes" id="UP000437748">
    <property type="component" value="Unassembled WGS sequence"/>
</dbReference>